<proteinExistence type="inferred from homology"/>
<keyword evidence="6" id="KW-0472">Membrane</keyword>
<comment type="function">
    <text evidence="7">Component of the cytochrome c oxidase, the last enzyme in the mitochondrial electron transport chain which drives oxidative phosphorylation. The respiratory chain contains 3 multisubunit complexes succinate dehydrogenase (complex II, CII), ubiquinol-cytochrome c oxidoreductase (cytochrome b-c1 complex, complex III, CIII) and cytochrome c oxidase (complex IV, CIV), that cooperate to transfer electrons derived from NADH and succinate to molecular oxygen, creating an electrochemical gradient over the inner membrane that drives transmembrane transport and the ATP synthase. Cytochrome c oxidase is the component of the respiratory chain that catalyzes the reduction of oxygen to water. Electrons originating from reduced cytochrome c in the intermembrane space (IMS) are transferred via the dinuclear copper A center (CU(A)) of subunit 2 and heme A of subunit 1 to the active site in subunit 1, a binuclear center (BNC) formed by heme A3 and copper B (CU(B)). The BNC reduces molecular oxygen to 2 water molecules using 4 electrons from cytochrome c in the IMS and 4 protons from the mitochondrial matrix.</text>
</comment>
<evidence type="ECO:0000313" key="9">
    <source>
        <dbReference type="Proteomes" id="UP000305948"/>
    </source>
</evidence>
<evidence type="ECO:0000256" key="3">
    <source>
        <dbReference type="ARBA" id="ARBA00010514"/>
    </source>
</evidence>
<evidence type="ECO:0000256" key="2">
    <source>
        <dbReference type="ARBA" id="ARBA00004673"/>
    </source>
</evidence>
<evidence type="ECO:0000256" key="1">
    <source>
        <dbReference type="ARBA" id="ARBA00004434"/>
    </source>
</evidence>
<dbReference type="GO" id="GO:0006123">
    <property type="term" value="P:mitochondrial electron transport, cytochrome c to oxygen"/>
    <property type="evidence" value="ECO:0007669"/>
    <property type="project" value="UniProtKB-UniRule"/>
</dbReference>
<dbReference type="AlphaFoldDB" id="A0A5C3MQC7"/>
<dbReference type="OrthoDB" id="9974841at2759"/>
<comment type="pathway">
    <text evidence="2 7">Energy metabolism; oxidative phosphorylation.</text>
</comment>
<keyword evidence="9" id="KW-1185">Reference proteome</keyword>
<comment type="subcellular location">
    <subcellularLocation>
        <location evidence="1 7">Mitochondrion inner membrane</location>
        <topology evidence="1 7">Single-pass membrane protein</topology>
    </subcellularLocation>
</comment>
<sequence>MLSSPRPSLPRAPLALGRRFAHKEVSVVYPYTFPFSYRNKAALRAKVFVFCTTSLCLPFGAAAYQLRKSGAGAQ</sequence>
<evidence type="ECO:0000256" key="4">
    <source>
        <dbReference type="ARBA" id="ARBA00022792"/>
    </source>
</evidence>
<evidence type="ECO:0000313" key="8">
    <source>
        <dbReference type="EMBL" id="TFK46258.1"/>
    </source>
</evidence>
<dbReference type="EMBL" id="ML213531">
    <property type="protein sequence ID" value="TFK46258.1"/>
    <property type="molecule type" value="Genomic_DNA"/>
</dbReference>
<dbReference type="GO" id="GO:0005743">
    <property type="term" value="C:mitochondrial inner membrane"/>
    <property type="evidence" value="ECO:0007669"/>
    <property type="project" value="UniProtKB-SubCell"/>
</dbReference>
<dbReference type="UniPathway" id="UPA00705"/>
<dbReference type="Proteomes" id="UP000305948">
    <property type="component" value="Unassembled WGS sequence"/>
</dbReference>
<evidence type="ECO:0000256" key="6">
    <source>
        <dbReference type="ARBA" id="ARBA00023136"/>
    </source>
</evidence>
<dbReference type="Gene3D" id="4.10.49.10">
    <property type="entry name" value="Cytochrome c oxidase subunit VIIc"/>
    <property type="match status" value="1"/>
</dbReference>
<evidence type="ECO:0000256" key="5">
    <source>
        <dbReference type="ARBA" id="ARBA00023128"/>
    </source>
</evidence>
<dbReference type="GO" id="GO:0045277">
    <property type="term" value="C:respiratory chain complex IV"/>
    <property type="evidence" value="ECO:0007669"/>
    <property type="project" value="UniProtKB-UniRule"/>
</dbReference>
<reference evidence="8 9" key="1">
    <citation type="journal article" date="2019" name="Nat. Ecol. Evol.">
        <title>Megaphylogeny resolves global patterns of mushroom evolution.</title>
        <authorList>
            <person name="Varga T."/>
            <person name="Krizsan K."/>
            <person name="Foldi C."/>
            <person name="Dima B."/>
            <person name="Sanchez-Garcia M."/>
            <person name="Sanchez-Ramirez S."/>
            <person name="Szollosi G.J."/>
            <person name="Szarkandi J.G."/>
            <person name="Papp V."/>
            <person name="Albert L."/>
            <person name="Andreopoulos W."/>
            <person name="Angelini C."/>
            <person name="Antonin V."/>
            <person name="Barry K.W."/>
            <person name="Bougher N.L."/>
            <person name="Buchanan P."/>
            <person name="Buyck B."/>
            <person name="Bense V."/>
            <person name="Catcheside P."/>
            <person name="Chovatia M."/>
            <person name="Cooper J."/>
            <person name="Damon W."/>
            <person name="Desjardin D."/>
            <person name="Finy P."/>
            <person name="Geml J."/>
            <person name="Haridas S."/>
            <person name="Hughes K."/>
            <person name="Justo A."/>
            <person name="Karasinski D."/>
            <person name="Kautmanova I."/>
            <person name="Kiss B."/>
            <person name="Kocsube S."/>
            <person name="Kotiranta H."/>
            <person name="LaButti K.M."/>
            <person name="Lechner B.E."/>
            <person name="Liimatainen K."/>
            <person name="Lipzen A."/>
            <person name="Lukacs Z."/>
            <person name="Mihaltcheva S."/>
            <person name="Morgado L.N."/>
            <person name="Niskanen T."/>
            <person name="Noordeloos M.E."/>
            <person name="Ohm R.A."/>
            <person name="Ortiz-Santana B."/>
            <person name="Ovrebo C."/>
            <person name="Racz N."/>
            <person name="Riley R."/>
            <person name="Savchenko A."/>
            <person name="Shiryaev A."/>
            <person name="Soop K."/>
            <person name="Spirin V."/>
            <person name="Szebenyi C."/>
            <person name="Tomsovsky M."/>
            <person name="Tulloss R.E."/>
            <person name="Uehling J."/>
            <person name="Grigoriev I.V."/>
            <person name="Vagvolgyi C."/>
            <person name="Papp T."/>
            <person name="Martin F.M."/>
            <person name="Miettinen O."/>
            <person name="Hibbett D.S."/>
            <person name="Nagy L.G."/>
        </authorList>
    </citation>
    <scope>NUCLEOTIDE SEQUENCE [LARGE SCALE GENOMIC DNA]</scope>
    <source>
        <strain evidence="8 9">OMC1185</strain>
    </source>
</reference>
<keyword evidence="7" id="KW-0809">Transit peptide</keyword>
<evidence type="ECO:0000256" key="7">
    <source>
        <dbReference type="RuleBase" id="RU368123"/>
    </source>
</evidence>
<accession>A0A5C3MQC7</accession>
<organism evidence="8 9">
    <name type="scientific">Heliocybe sulcata</name>
    <dbReference type="NCBI Taxonomy" id="5364"/>
    <lineage>
        <taxon>Eukaryota</taxon>
        <taxon>Fungi</taxon>
        <taxon>Dikarya</taxon>
        <taxon>Basidiomycota</taxon>
        <taxon>Agaricomycotina</taxon>
        <taxon>Agaricomycetes</taxon>
        <taxon>Gloeophyllales</taxon>
        <taxon>Gloeophyllaceae</taxon>
        <taxon>Heliocybe</taxon>
    </lineage>
</organism>
<protein>
    <recommendedName>
        <fullName evidence="7">Cytochrome c oxidase subunit 8, mitochondrial</fullName>
    </recommendedName>
    <alternativeName>
        <fullName evidence="7">Cytochrome c oxidase polypeptide VIII</fullName>
    </alternativeName>
</protein>
<name>A0A5C3MQC7_9AGAM</name>
<comment type="similarity">
    <text evidence="3 7">Belongs to the cytochrome c oxidase VIIc family.</text>
</comment>
<dbReference type="InterPro" id="IPR004202">
    <property type="entry name" value="COX7C/Cox8"/>
</dbReference>
<keyword evidence="5 7" id="KW-0496">Mitochondrion</keyword>
<dbReference type="InterPro" id="IPR036636">
    <property type="entry name" value="COX7C/Cox8_sf"/>
</dbReference>
<gene>
    <name evidence="8" type="ORF">OE88DRAFT_1739549</name>
</gene>
<dbReference type="SUPFAM" id="SSF81427">
    <property type="entry name" value="Mitochondrial cytochrome c oxidase subunit VIIc (aka VIIIa)"/>
    <property type="match status" value="1"/>
</dbReference>
<dbReference type="Pfam" id="PF02935">
    <property type="entry name" value="COX7C"/>
    <property type="match status" value="1"/>
</dbReference>
<comment type="subunit">
    <text evidence="7">Component of the cytochrome c oxidase (complex IV, CIV), a multisubunit enzyme composed of a catalytic core of 3 subunits and several supernumerary subunits. The complex exists as a monomer or a dimer and forms supercomplexes (SCs) in the inner mitochondrial membrane with ubiquinol-cytochrome c oxidoreductase (cytochrome b-c1 complex, complex III, CIII).</text>
</comment>
<keyword evidence="4 7" id="KW-0999">Mitochondrion inner membrane</keyword>